<keyword evidence="3" id="KW-1185">Reference proteome</keyword>
<feature type="transmembrane region" description="Helical" evidence="1">
    <location>
        <begin position="20"/>
        <end position="39"/>
    </location>
</feature>
<proteinExistence type="predicted"/>
<accession>A0A367FLY7</accession>
<comment type="caution">
    <text evidence="2">The sequence shown here is derived from an EMBL/GenBank/DDBJ whole genome shotgun (WGS) entry which is preliminary data.</text>
</comment>
<dbReference type="Pfam" id="PF19608">
    <property type="entry name" value="DUF6113"/>
    <property type="match status" value="1"/>
</dbReference>
<organism evidence="2 3">
    <name type="scientific">Sphaerisporangium album</name>
    <dbReference type="NCBI Taxonomy" id="509200"/>
    <lineage>
        <taxon>Bacteria</taxon>
        <taxon>Bacillati</taxon>
        <taxon>Actinomycetota</taxon>
        <taxon>Actinomycetes</taxon>
        <taxon>Streptosporangiales</taxon>
        <taxon>Streptosporangiaceae</taxon>
        <taxon>Sphaerisporangium</taxon>
    </lineage>
</organism>
<dbReference type="EMBL" id="QOIL01000005">
    <property type="protein sequence ID" value="RCG31408.1"/>
    <property type="molecule type" value="Genomic_DNA"/>
</dbReference>
<keyword evidence="1" id="KW-0472">Membrane</keyword>
<keyword evidence="1" id="KW-1133">Transmembrane helix</keyword>
<evidence type="ECO:0000313" key="3">
    <source>
        <dbReference type="Proteomes" id="UP000253094"/>
    </source>
</evidence>
<evidence type="ECO:0000256" key="1">
    <source>
        <dbReference type="SAM" id="Phobius"/>
    </source>
</evidence>
<feature type="transmembrane region" description="Helical" evidence="1">
    <location>
        <begin position="51"/>
        <end position="71"/>
    </location>
</feature>
<feature type="transmembrane region" description="Helical" evidence="1">
    <location>
        <begin position="78"/>
        <end position="96"/>
    </location>
</feature>
<evidence type="ECO:0000313" key="2">
    <source>
        <dbReference type="EMBL" id="RCG31408.1"/>
    </source>
</evidence>
<feature type="transmembrane region" description="Helical" evidence="1">
    <location>
        <begin position="111"/>
        <end position="129"/>
    </location>
</feature>
<dbReference type="AlphaFoldDB" id="A0A367FLY7"/>
<name>A0A367FLY7_9ACTN</name>
<protein>
    <submittedName>
        <fullName evidence="2">Uncharacterized protein</fullName>
    </submittedName>
</protein>
<dbReference type="RefSeq" id="WP_114028786.1">
    <property type="nucleotide sequence ID" value="NZ_QOIL01000005.1"/>
</dbReference>
<gene>
    <name evidence="2" type="ORF">DQ384_11930</name>
</gene>
<sequence length="156" mass="16015">MEEEQVEAGTRPASGALSGLVTGVVYGLLFVFGVVYGVVAGLEHSWPLGDVVAPIPIVLALALFGLLYGAGRLMSSKLGAFVPGMGWMFAALVFSMKRPEGDLVIAANAPGYYYLVSGAVALVTAVLLIPSSGSWLLRQGPYGKAGHVNVSGGMSA</sequence>
<reference evidence="2 3" key="1">
    <citation type="submission" date="2018-06" db="EMBL/GenBank/DDBJ databases">
        <title>Sphaerisporangium craniellae sp. nov., isolated from a marine sponge in the South China Sea.</title>
        <authorList>
            <person name="Li L."/>
        </authorList>
    </citation>
    <scope>NUCLEOTIDE SEQUENCE [LARGE SCALE GENOMIC DNA]</scope>
    <source>
        <strain evidence="2 3">CCTCC AA 208026</strain>
    </source>
</reference>
<dbReference type="OrthoDB" id="3544132at2"/>
<keyword evidence="1" id="KW-0812">Transmembrane</keyword>
<dbReference type="Proteomes" id="UP000253094">
    <property type="component" value="Unassembled WGS sequence"/>
</dbReference>
<dbReference type="InterPro" id="IPR046095">
    <property type="entry name" value="DUF6113"/>
</dbReference>